<sequence>MKHATDSPEVGNYLAALEARLAHLPADQSEEILFGVREHIAEAMARGSQSTAEVIASLGSPDDVLTGYLADTPPPVLQQPIAPPTAPQNYQSSTLWVVATVILLPFGVFLAGIGYLFGLAGLWMGTRWKLWEKIMGTLLFPGGMLGAFHATFMPFWVAPVSVRGDTAEATISNPVLPGMGLIAGVAMMCLPIIVAVYLLVVGLRRGGKQP</sequence>
<evidence type="ECO:0000313" key="2">
    <source>
        <dbReference type="Proteomes" id="UP000246303"/>
    </source>
</evidence>
<comment type="caution">
    <text evidence="1">The sequence shown here is derived from an EMBL/GenBank/DDBJ whole genome shotgun (WGS) entry which is preliminary data.</text>
</comment>
<accession>A0A2V3DUV8</accession>
<protein>
    <recommendedName>
        <fullName evidence="3">DUF1700 domain-containing protein</fullName>
    </recommendedName>
</protein>
<evidence type="ECO:0000313" key="1">
    <source>
        <dbReference type="EMBL" id="PXA69156.1"/>
    </source>
</evidence>
<dbReference type="Pfam" id="PF22564">
    <property type="entry name" value="HAAS"/>
    <property type="match status" value="1"/>
</dbReference>
<name>A0A2V3DUV8_9MICC</name>
<proteinExistence type="predicted"/>
<dbReference type="AlphaFoldDB" id="A0A2V3DUV8"/>
<dbReference type="RefSeq" id="WP_110104444.1">
    <property type="nucleotide sequence ID" value="NZ_JACBZZ010000001.1"/>
</dbReference>
<dbReference type="OrthoDB" id="5114815at2"/>
<dbReference type="EMBL" id="QHLZ01000001">
    <property type="protein sequence ID" value="PXA69156.1"/>
    <property type="molecule type" value="Genomic_DNA"/>
</dbReference>
<reference evidence="1 2" key="1">
    <citation type="submission" date="2018-05" db="EMBL/GenBank/DDBJ databases">
        <title>Genetic diversity of glacier-inhabiting Cryobacterium bacteria in China and description of Cryobacterium mengkeensis sp. nov. and Arthrobacter glacialis sp. nov.</title>
        <authorList>
            <person name="Liu Q."/>
            <person name="Xin Y.-H."/>
        </authorList>
    </citation>
    <scope>NUCLEOTIDE SEQUENCE [LARGE SCALE GENOMIC DNA]</scope>
    <source>
        <strain evidence="1 2">GP3</strain>
    </source>
</reference>
<dbReference type="Proteomes" id="UP000246303">
    <property type="component" value="Unassembled WGS sequence"/>
</dbReference>
<keyword evidence="2" id="KW-1185">Reference proteome</keyword>
<gene>
    <name evidence="1" type="ORF">CVS29_00850</name>
</gene>
<organism evidence="1 2">
    <name type="scientific">Arthrobacter psychrochitiniphilus</name>
    <dbReference type="NCBI Taxonomy" id="291045"/>
    <lineage>
        <taxon>Bacteria</taxon>
        <taxon>Bacillati</taxon>
        <taxon>Actinomycetota</taxon>
        <taxon>Actinomycetes</taxon>
        <taxon>Micrococcales</taxon>
        <taxon>Micrococcaceae</taxon>
        <taxon>Arthrobacter</taxon>
    </lineage>
</organism>
<evidence type="ECO:0008006" key="3">
    <source>
        <dbReference type="Google" id="ProtNLM"/>
    </source>
</evidence>